<dbReference type="PANTHER" id="PTHR33336">
    <property type="entry name" value="QUINOL MONOOXYGENASE YGIN-RELATED"/>
    <property type="match status" value="1"/>
</dbReference>
<dbReference type="InterPro" id="IPR050744">
    <property type="entry name" value="AI-2_Isomerase_LsrG"/>
</dbReference>
<dbReference type="InterPro" id="IPR007138">
    <property type="entry name" value="ABM_dom"/>
</dbReference>
<sequence length="95" mass="10939">MSKVYLFVAIDVKPDRREEFLEKIKIHGAHIRTEDGCESLEIFTSSQSANQVCVWEVWRNRALWDVHMANEASAAWQKIASEYVNGEQITVLDSI</sequence>
<dbReference type="Pfam" id="PF03992">
    <property type="entry name" value="ABM"/>
    <property type="match status" value="1"/>
</dbReference>
<dbReference type="Gene3D" id="3.30.70.100">
    <property type="match status" value="1"/>
</dbReference>
<feature type="domain" description="ABM" evidence="1">
    <location>
        <begin position="4"/>
        <end position="92"/>
    </location>
</feature>
<dbReference type="EMBL" id="JNSL01000052">
    <property type="protein sequence ID" value="KGA17918.1"/>
    <property type="molecule type" value="Genomic_DNA"/>
</dbReference>
<dbReference type="PANTHER" id="PTHR33336:SF3">
    <property type="entry name" value="ABM DOMAIN-CONTAINING PROTEIN"/>
    <property type="match status" value="1"/>
</dbReference>
<dbReference type="AlphaFoldDB" id="A0A094SHR6"/>
<evidence type="ECO:0000313" key="2">
    <source>
        <dbReference type="EMBL" id="KGA17918.1"/>
    </source>
</evidence>
<dbReference type="GO" id="GO:0003824">
    <property type="term" value="F:catalytic activity"/>
    <property type="evidence" value="ECO:0007669"/>
    <property type="project" value="TreeGrafter"/>
</dbReference>
<gene>
    <name evidence="2" type="ORF">GM51_9450</name>
</gene>
<organism evidence="2">
    <name type="scientific">freshwater metagenome</name>
    <dbReference type="NCBI Taxonomy" id="449393"/>
    <lineage>
        <taxon>unclassified sequences</taxon>
        <taxon>metagenomes</taxon>
        <taxon>ecological metagenomes</taxon>
    </lineage>
</organism>
<reference evidence="2" key="1">
    <citation type="submission" date="2014-06" db="EMBL/GenBank/DDBJ databases">
        <title>Key roles for freshwater Actinobacteria revealed by deep metagenomic sequencing.</title>
        <authorList>
            <person name="Ghai R."/>
            <person name="Mizuno C.M."/>
            <person name="Picazo A."/>
            <person name="Camacho A."/>
            <person name="Rodriguez-Valera F."/>
        </authorList>
    </citation>
    <scope>NUCLEOTIDE SEQUENCE</scope>
</reference>
<dbReference type="PROSITE" id="PS51725">
    <property type="entry name" value="ABM"/>
    <property type="match status" value="1"/>
</dbReference>
<comment type="caution">
    <text evidence="2">The sequence shown here is derived from an EMBL/GenBank/DDBJ whole genome shotgun (WGS) entry which is preliminary data.</text>
</comment>
<protein>
    <recommendedName>
        <fullName evidence="1">ABM domain-containing protein</fullName>
    </recommendedName>
</protein>
<proteinExistence type="predicted"/>
<name>A0A094SHR6_9ZZZZ</name>
<accession>A0A094SHR6</accession>
<dbReference type="InterPro" id="IPR011008">
    <property type="entry name" value="Dimeric_a/b-barrel"/>
</dbReference>
<evidence type="ECO:0000259" key="1">
    <source>
        <dbReference type="PROSITE" id="PS51725"/>
    </source>
</evidence>
<dbReference type="SUPFAM" id="SSF54909">
    <property type="entry name" value="Dimeric alpha+beta barrel"/>
    <property type="match status" value="1"/>
</dbReference>